<dbReference type="GO" id="GO:0050380">
    <property type="term" value="F:undecaprenyl-diphosphatase activity"/>
    <property type="evidence" value="ECO:0007669"/>
    <property type="project" value="UniProtKB-UniRule"/>
</dbReference>
<feature type="transmembrane region" description="Helical" evidence="17">
    <location>
        <begin position="222"/>
        <end position="244"/>
    </location>
</feature>
<evidence type="ECO:0000256" key="7">
    <source>
        <dbReference type="ARBA" id="ARBA00022801"/>
    </source>
</evidence>
<gene>
    <name evidence="17" type="primary">uppP</name>
    <name evidence="18" type="ORF">SAMN04488569_100646</name>
</gene>
<feature type="transmembrane region" description="Helical" evidence="17">
    <location>
        <begin position="87"/>
        <end position="105"/>
    </location>
</feature>
<evidence type="ECO:0000256" key="6">
    <source>
        <dbReference type="ARBA" id="ARBA00022692"/>
    </source>
</evidence>
<feature type="transmembrane region" description="Helical" evidence="17">
    <location>
        <begin position="256"/>
        <end position="273"/>
    </location>
</feature>
<evidence type="ECO:0000256" key="3">
    <source>
        <dbReference type="ARBA" id="ARBA00012374"/>
    </source>
</evidence>
<evidence type="ECO:0000256" key="10">
    <source>
        <dbReference type="ARBA" id="ARBA00022989"/>
    </source>
</evidence>
<proteinExistence type="inferred from homology"/>
<sequence length="274" mass="30926">MLLIEILKAIVLGIVQGITEWLPVSSTGHMILFDEFMVLDATPEFKEMFFVVIQLASILAVILIYFHKLNPFSPSKDKDQKKETWNIWLKVMVGVVPAGIIGLLFDDMINQYFFNWITVSITLIIYGIAFIVIEKRNKKLEPQIVTWKDLTYKIALIIGFFQVLALIPGTSRSGATIIGAILIGTARPIAAEYSFFMSIPIMMGASLLKIIGFGFDFTSAELIILFAGCLVSFVVSILAIKFLMTYIRRHDFSSFGWYRIIIGIIVIGYFWIIG</sequence>
<evidence type="ECO:0000256" key="8">
    <source>
        <dbReference type="ARBA" id="ARBA00022960"/>
    </source>
</evidence>
<comment type="function">
    <text evidence="17">Catalyzes the dephosphorylation of undecaprenyl diphosphate (UPP). Confers resistance to bacitracin.</text>
</comment>
<comment type="subcellular location">
    <subcellularLocation>
        <location evidence="1 17">Cell membrane</location>
        <topology evidence="1 17">Multi-pass membrane protein</topology>
    </subcellularLocation>
</comment>
<keyword evidence="19" id="KW-1185">Reference proteome</keyword>
<dbReference type="InterPro" id="IPR003824">
    <property type="entry name" value="UppP"/>
</dbReference>
<accession>A0A1I3W326</accession>
<dbReference type="NCBIfam" id="NF001391">
    <property type="entry name" value="PRK00281.1-5"/>
    <property type="match status" value="1"/>
</dbReference>
<evidence type="ECO:0000256" key="11">
    <source>
        <dbReference type="ARBA" id="ARBA00023136"/>
    </source>
</evidence>
<dbReference type="STRING" id="258723.GCA_900169305_01923"/>
<dbReference type="EC" id="3.6.1.27" evidence="3 17"/>
<keyword evidence="11 17" id="KW-0472">Membrane</keyword>
<comment type="similarity">
    <text evidence="2 17">Belongs to the UppP family.</text>
</comment>
<evidence type="ECO:0000313" key="19">
    <source>
        <dbReference type="Proteomes" id="UP000199589"/>
    </source>
</evidence>
<dbReference type="HAMAP" id="MF_01006">
    <property type="entry name" value="Undec_diphosphatase"/>
    <property type="match status" value="1"/>
</dbReference>
<evidence type="ECO:0000256" key="5">
    <source>
        <dbReference type="ARBA" id="ARBA00022475"/>
    </source>
</evidence>
<evidence type="ECO:0000256" key="17">
    <source>
        <dbReference type="HAMAP-Rule" id="MF_01006"/>
    </source>
</evidence>
<organism evidence="18 19">
    <name type="scientific">Marinilactibacillus piezotolerans</name>
    <dbReference type="NCBI Taxonomy" id="258723"/>
    <lineage>
        <taxon>Bacteria</taxon>
        <taxon>Bacillati</taxon>
        <taxon>Bacillota</taxon>
        <taxon>Bacilli</taxon>
        <taxon>Lactobacillales</taxon>
        <taxon>Carnobacteriaceae</taxon>
        <taxon>Marinilactibacillus</taxon>
    </lineage>
</organism>
<dbReference type="AlphaFoldDB" id="A0A1I3W326"/>
<dbReference type="GO" id="GO:0009252">
    <property type="term" value="P:peptidoglycan biosynthetic process"/>
    <property type="evidence" value="ECO:0007669"/>
    <property type="project" value="UniProtKB-KW"/>
</dbReference>
<evidence type="ECO:0000256" key="4">
    <source>
        <dbReference type="ARBA" id="ARBA00021581"/>
    </source>
</evidence>
<keyword evidence="5 17" id="KW-1003">Cell membrane</keyword>
<dbReference type="GO" id="GO:0046677">
    <property type="term" value="P:response to antibiotic"/>
    <property type="evidence" value="ECO:0007669"/>
    <property type="project" value="UniProtKB-UniRule"/>
</dbReference>
<evidence type="ECO:0000256" key="13">
    <source>
        <dbReference type="ARBA" id="ARBA00023316"/>
    </source>
</evidence>
<dbReference type="Pfam" id="PF02673">
    <property type="entry name" value="BacA"/>
    <property type="match status" value="1"/>
</dbReference>
<reference evidence="19" key="1">
    <citation type="submission" date="2016-10" db="EMBL/GenBank/DDBJ databases">
        <authorList>
            <person name="Varghese N."/>
            <person name="Submissions S."/>
        </authorList>
    </citation>
    <scope>NUCLEOTIDE SEQUENCE [LARGE SCALE GENOMIC DNA]</scope>
    <source>
        <strain evidence="19">DSM 16108</strain>
    </source>
</reference>
<feature type="transmembrane region" description="Helical" evidence="17">
    <location>
        <begin position="195"/>
        <end position="215"/>
    </location>
</feature>
<dbReference type="OrthoDB" id="9808289at2"/>
<evidence type="ECO:0000256" key="12">
    <source>
        <dbReference type="ARBA" id="ARBA00023251"/>
    </source>
</evidence>
<dbReference type="NCBIfam" id="TIGR00753">
    <property type="entry name" value="undec_PP_bacA"/>
    <property type="match status" value="1"/>
</dbReference>
<evidence type="ECO:0000256" key="16">
    <source>
        <dbReference type="ARBA" id="ARBA00047594"/>
    </source>
</evidence>
<dbReference type="EMBL" id="FOSJ01000006">
    <property type="protein sequence ID" value="SFK01988.1"/>
    <property type="molecule type" value="Genomic_DNA"/>
</dbReference>
<evidence type="ECO:0000256" key="9">
    <source>
        <dbReference type="ARBA" id="ARBA00022984"/>
    </source>
</evidence>
<keyword evidence="6 17" id="KW-0812">Transmembrane</keyword>
<keyword evidence="13 17" id="KW-0961">Cell wall biogenesis/degradation</keyword>
<evidence type="ECO:0000256" key="1">
    <source>
        <dbReference type="ARBA" id="ARBA00004651"/>
    </source>
</evidence>
<keyword evidence="8 17" id="KW-0133">Cell shape</keyword>
<name>A0A1I3W326_9LACT</name>
<comment type="catalytic activity">
    <reaction evidence="16 17">
        <text>di-trans,octa-cis-undecaprenyl diphosphate + H2O = di-trans,octa-cis-undecaprenyl phosphate + phosphate + H(+)</text>
        <dbReference type="Rhea" id="RHEA:28094"/>
        <dbReference type="ChEBI" id="CHEBI:15377"/>
        <dbReference type="ChEBI" id="CHEBI:15378"/>
        <dbReference type="ChEBI" id="CHEBI:43474"/>
        <dbReference type="ChEBI" id="CHEBI:58405"/>
        <dbReference type="ChEBI" id="CHEBI:60392"/>
        <dbReference type="EC" id="3.6.1.27"/>
    </reaction>
</comment>
<dbReference type="GO" id="GO:0071555">
    <property type="term" value="P:cell wall organization"/>
    <property type="evidence" value="ECO:0007669"/>
    <property type="project" value="UniProtKB-KW"/>
</dbReference>
<dbReference type="PANTHER" id="PTHR30622">
    <property type="entry name" value="UNDECAPRENYL-DIPHOSPHATASE"/>
    <property type="match status" value="1"/>
</dbReference>
<keyword evidence="10 17" id="KW-1133">Transmembrane helix</keyword>
<dbReference type="RefSeq" id="WP_091896059.1">
    <property type="nucleotide sequence ID" value="NZ_FOSJ01000006.1"/>
</dbReference>
<dbReference type="GO" id="GO:0008360">
    <property type="term" value="P:regulation of cell shape"/>
    <property type="evidence" value="ECO:0007669"/>
    <property type="project" value="UniProtKB-KW"/>
</dbReference>
<keyword evidence="9 17" id="KW-0573">Peptidoglycan synthesis</keyword>
<evidence type="ECO:0000256" key="15">
    <source>
        <dbReference type="ARBA" id="ARBA00032932"/>
    </source>
</evidence>
<feature type="transmembrane region" description="Helical" evidence="17">
    <location>
        <begin position="154"/>
        <end position="183"/>
    </location>
</feature>
<comment type="miscellaneous">
    <text evidence="17">Bacitracin is thought to be involved in the inhibition of peptidoglycan synthesis by sequestering undecaprenyl diphosphate, thereby reducing the pool of lipid carrier available.</text>
</comment>
<keyword evidence="7 17" id="KW-0378">Hydrolase</keyword>
<keyword evidence="12 17" id="KW-0046">Antibiotic resistance</keyword>
<feature type="transmembrane region" description="Helical" evidence="17">
    <location>
        <begin position="111"/>
        <end position="133"/>
    </location>
</feature>
<dbReference type="GO" id="GO:0005886">
    <property type="term" value="C:plasma membrane"/>
    <property type="evidence" value="ECO:0007669"/>
    <property type="project" value="UniProtKB-SubCell"/>
</dbReference>
<feature type="transmembrane region" description="Helical" evidence="17">
    <location>
        <begin position="48"/>
        <end position="66"/>
    </location>
</feature>
<evidence type="ECO:0000256" key="14">
    <source>
        <dbReference type="ARBA" id="ARBA00032707"/>
    </source>
</evidence>
<dbReference type="PANTHER" id="PTHR30622:SF3">
    <property type="entry name" value="UNDECAPRENYL-DIPHOSPHATASE"/>
    <property type="match status" value="1"/>
</dbReference>
<dbReference type="NCBIfam" id="NF001390">
    <property type="entry name" value="PRK00281.1-4"/>
    <property type="match status" value="1"/>
</dbReference>
<evidence type="ECO:0000256" key="2">
    <source>
        <dbReference type="ARBA" id="ARBA00010621"/>
    </source>
</evidence>
<evidence type="ECO:0000313" key="18">
    <source>
        <dbReference type="EMBL" id="SFK01988.1"/>
    </source>
</evidence>
<protein>
    <recommendedName>
        <fullName evidence="4 17">Undecaprenyl-diphosphatase</fullName>
        <ecNumber evidence="3 17">3.6.1.27</ecNumber>
    </recommendedName>
    <alternativeName>
        <fullName evidence="15 17">Bacitracin resistance protein</fullName>
    </alternativeName>
    <alternativeName>
        <fullName evidence="14 17">Undecaprenyl pyrophosphate phosphatase</fullName>
    </alternativeName>
</protein>
<dbReference type="Proteomes" id="UP000199589">
    <property type="component" value="Unassembled WGS sequence"/>
</dbReference>